<evidence type="ECO:0000256" key="1">
    <source>
        <dbReference type="ARBA" id="ARBA00010617"/>
    </source>
</evidence>
<evidence type="ECO:0000256" key="3">
    <source>
        <dbReference type="ARBA" id="ARBA00023004"/>
    </source>
</evidence>
<dbReference type="InterPro" id="IPR036396">
    <property type="entry name" value="Cyt_P450_sf"/>
</dbReference>
<keyword evidence="3" id="KW-0408">Iron</keyword>
<organism evidence="4 5">
    <name type="scientific">Tegillarca granosa</name>
    <name type="common">Malaysian cockle</name>
    <name type="synonym">Anadara granosa</name>
    <dbReference type="NCBI Taxonomy" id="220873"/>
    <lineage>
        <taxon>Eukaryota</taxon>
        <taxon>Metazoa</taxon>
        <taxon>Spiralia</taxon>
        <taxon>Lophotrochozoa</taxon>
        <taxon>Mollusca</taxon>
        <taxon>Bivalvia</taxon>
        <taxon>Autobranchia</taxon>
        <taxon>Pteriomorphia</taxon>
        <taxon>Arcoida</taxon>
        <taxon>Arcoidea</taxon>
        <taxon>Arcidae</taxon>
        <taxon>Tegillarca</taxon>
    </lineage>
</organism>
<name>A0ABQ9E318_TEGGR</name>
<dbReference type="PRINTS" id="PR00463">
    <property type="entry name" value="EP450I"/>
</dbReference>
<dbReference type="InterPro" id="IPR002401">
    <property type="entry name" value="Cyt_P450_E_grp-I"/>
</dbReference>
<dbReference type="Proteomes" id="UP001217089">
    <property type="component" value="Unassembled WGS sequence"/>
</dbReference>
<protein>
    <submittedName>
        <fullName evidence="4">Uncharacterized protein</fullName>
    </submittedName>
</protein>
<keyword evidence="5" id="KW-1185">Reference proteome</keyword>
<evidence type="ECO:0000313" key="4">
    <source>
        <dbReference type="EMBL" id="KAJ8298106.1"/>
    </source>
</evidence>
<dbReference type="EMBL" id="JARBDR010000923">
    <property type="protein sequence ID" value="KAJ8298106.1"/>
    <property type="molecule type" value="Genomic_DNA"/>
</dbReference>
<dbReference type="SUPFAM" id="SSF48264">
    <property type="entry name" value="Cytochrome P450"/>
    <property type="match status" value="1"/>
</dbReference>
<gene>
    <name evidence="4" type="ORF">KUTeg_024637</name>
</gene>
<sequence>MSAEVNSSNTSNHSFIIQICKATKERKPQPPGPWWTSPLRPKTVKQFKDSFQQNVTLREKMNLSEETENHIYASLDAIVAAGIDTTATMIDWAVLFIALYPDIQCKIQKEIDNKIGDRKPTYSDRFILPYTFSAMQEVLRMTTIVPLGLPHFTTKDVALNGFFIPKGTVVFPNLYAVSPGRRRCLGEFLAKAAIFVVFTTLLQKIAGLRYSLYGELGTTHKPHDYQVKIQHRNV</sequence>
<dbReference type="Gene3D" id="1.10.630.10">
    <property type="entry name" value="Cytochrome P450"/>
    <property type="match status" value="1"/>
</dbReference>
<dbReference type="PRINTS" id="PR00385">
    <property type="entry name" value="P450"/>
</dbReference>
<accession>A0ABQ9E318</accession>
<reference evidence="4 5" key="1">
    <citation type="submission" date="2022-12" db="EMBL/GenBank/DDBJ databases">
        <title>Chromosome-level genome of Tegillarca granosa.</title>
        <authorList>
            <person name="Kim J."/>
        </authorList>
    </citation>
    <scope>NUCLEOTIDE SEQUENCE [LARGE SCALE GENOMIC DNA]</scope>
    <source>
        <strain evidence="4">Teg-2019</strain>
        <tissue evidence="4">Adductor muscle</tissue>
    </source>
</reference>
<dbReference type="Pfam" id="PF00067">
    <property type="entry name" value="p450"/>
    <property type="match status" value="1"/>
</dbReference>
<proteinExistence type="inferred from homology"/>
<evidence type="ECO:0000256" key="2">
    <source>
        <dbReference type="ARBA" id="ARBA00022723"/>
    </source>
</evidence>
<evidence type="ECO:0000313" key="5">
    <source>
        <dbReference type="Proteomes" id="UP001217089"/>
    </source>
</evidence>
<dbReference type="InterPro" id="IPR001128">
    <property type="entry name" value="Cyt_P450"/>
</dbReference>
<comment type="caution">
    <text evidence="4">The sequence shown here is derived from an EMBL/GenBank/DDBJ whole genome shotgun (WGS) entry which is preliminary data.</text>
</comment>
<comment type="similarity">
    <text evidence="1">Belongs to the cytochrome P450 family.</text>
</comment>
<dbReference type="InterPro" id="IPR050182">
    <property type="entry name" value="Cytochrome_P450_fam2"/>
</dbReference>
<dbReference type="PANTHER" id="PTHR24300">
    <property type="entry name" value="CYTOCHROME P450 508A4-RELATED"/>
    <property type="match status" value="1"/>
</dbReference>
<keyword evidence="2" id="KW-0479">Metal-binding</keyword>